<keyword evidence="8" id="KW-0444">Lipid biosynthesis</keyword>
<dbReference type="FunFam" id="3.40.50.2000:FF:000029">
    <property type="entry name" value="Sterol 3-beta-glucosyltransferase"/>
    <property type="match status" value="1"/>
</dbReference>
<evidence type="ECO:0000313" key="28">
    <source>
        <dbReference type="Proteomes" id="UP000230605"/>
    </source>
</evidence>
<organism evidence="26 28">
    <name type="scientific">Cercospora beticola</name>
    <name type="common">Sugarbeet leaf spot fungus</name>
    <dbReference type="NCBI Taxonomy" id="122368"/>
    <lineage>
        <taxon>Eukaryota</taxon>
        <taxon>Fungi</taxon>
        <taxon>Dikarya</taxon>
        <taxon>Ascomycota</taxon>
        <taxon>Pezizomycotina</taxon>
        <taxon>Dothideomycetes</taxon>
        <taxon>Dothideomycetidae</taxon>
        <taxon>Mycosphaerellales</taxon>
        <taxon>Mycosphaerellaceae</taxon>
        <taxon>Cercospora</taxon>
    </lineage>
</organism>
<dbReference type="OrthoDB" id="10261837at2759"/>
<feature type="region of interest" description="Disordered" evidence="24">
    <location>
        <begin position="494"/>
        <end position="608"/>
    </location>
</feature>
<comment type="catalytic activity">
    <reaction evidence="22">
        <text>a sterol + UDP-alpha-D-glucose = a sterol 3-beta-D-glucoside + UDP + H(+)</text>
        <dbReference type="Rhea" id="RHEA:22724"/>
        <dbReference type="ChEBI" id="CHEBI:15378"/>
        <dbReference type="ChEBI" id="CHEBI:15889"/>
        <dbReference type="ChEBI" id="CHEBI:37424"/>
        <dbReference type="ChEBI" id="CHEBI:58223"/>
        <dbReference type="ChEBI" id="CHEBI:58885"/>
        <dbReference type="EC" id="2.4.1.173"/>
    </reaction>
    <physiologicalReaction direction="left-to-right" evidence="22">
        <dbReference type="Rhea" id="RHEA:22725"/>
    </physiologicalReaction>
</comment>
<evidence type="ECO:0000313" key="26">
    <source>
        <dbReference type="EMBL" id="PIA96091.1"/>
    </source>
</evidence>
<feature type="compositionally biased region" description="Acidic residues" evidence="24">
    <location>
        <begin position="108"/>
        <end position="117"/>
    </location>
</feature>
<evidence type="ECO:0000256" key="6">
    <source>
        <dbReference type="ARBA" id="ARBA00022448"/>
    </source>
</evidence>
<protein>
    <recommendedName>
        <fullName evidence="5">Sterol 3-beta-glucosyltransferase</fullName>
        <ecNumber evidence="4">2.4.1.173</ecNumber>
    </recommendedName>
    <alternativeName>
        <fullName evidence="20">Autophagy-related protein 26</fullName>
    </alternativeName>
</protein>
<evidence type="ECO:0000256" key="21">
    <source>
        <dbReference type="ARBA" id="ARBA00047886"/>
    </source>
</evidence>
<evidence type="ECO:0000259" key="25">
    <source>
        <dbReference type="PROSITE" id="PS50003"/>
    </source>
</evidence>
<feature type="domain" description="PH" evidence="25">
    <location>
        <begin position="315"/>
        <end position="414"/>
    </location>
</feature>
<keyword evidence="6" id="KW-0813">Transport</keyword>
<keyword evidence="12" id="KW-0653">Protein transport</keyword>
<evidence type="ECO:0000256" key="8">
    <source>
        <dbReference type="ARBA" id="ARBA00022516"/>
    </source>
</evidence>
<dbReference type="InterPro" id="IPR004182">
    <property type="entry name" value="GRAM"/>
</dbReference>
<feature type="compositionally biased region" description="Basic and acidic residues" evidence="24">
    <location>
        <begin position="246"/>
        <end position="257"/>
    </location>
</feature>
<evidence type="ECO:0000256" key="22">
    <source>
        <dbReference type="ARBA" id="ARBA00049453"/>
    </source>
</evidence>
<feature type="compositionally biased region" description="Polar residues" evidence="24">
    <location>
        <begin position="574"/>
        <end position="606"/>
    </location>
</feature>
<evidence type="ECO:0000256" key="13">
    <source>
        <dbReference type="ARBA" id="ARBA00022955"/>
    </source>
</evidence>
<dbReference type="InterPro" id="IPR048066">
    <property type="entry name" value="ATG26_PH_GRAM1"/>
</dbReference>
<dbReference type="InterPro" id="IPR050426">
    <property type="entry name" value="Glycosyltransferase_28"/>
</dbReference>
<dbReference type="Pfam" id="PF02893">
    <property type="entry name" value="GRAM"/>
    <property type="match status" value="2"/>
</dbReference>
<comment type="function">
    <text evidence="23">Sterol glycosyltransferase responsible for the glycosylation of ergosterol to form ergosterol-glucoside.</text>
</comment>
<evidence type="ECO:0000256" key="15">
    <source>
        <dbReference type="ARBA" id="ARBA00023011"/>
    </source>
</evidence>
<feature type="compositionally biased region" description="Low complexity" evidence="24">
    <location>
        <begin position="1460"/>
        <end position="1485"/>
    </location>
</feature>
<dbReference type="SMART" id="SM00568">
    <property type="entry name" value="GRAM"/>
    <property type="match status" value="2"/>
</dbReference>
<dbReference type="Pfam" id="PF03033">
    <property type="entry name" value="Glyco_transf_28"/>
    <property type="match status" value="1"/>
</dbReference>
<evidence type="ECO:0000256" key="14">
    <source>
        <dbReference type="ARBA" id="ARBA00023006"/>
    </source>
</evidence>
<dbReference type="Gene3D" id="2.30.29.30">
    <property type="entry name" value="Pleckstrin-homology domain (PH domain)/Phosphotyrosine-binding domain (PTB)"/>
    <property type="match status" value="2"/>
</dbReference>
<feature type="region of interest" description="Disordered" evidence="24">
    <location>
        <begin position="1"/>
        <end position="257"/>
    </location>
</feature>
<dbReference type="GO" id="GO:0034045">
    <property type="term" value="C:phagophore assembly site membrane"/>
    <property type="evidence" value="ECO:0007669"/>
    <property type="project" value="UniProtKB-SubCell"/>
</dbReference>
<evidence type="ECO:0000256" key="20">
    <source>
        <dbReference type="ARBA" id="ARBA00029843"/>
    </source>
</evidence>
<keyword evidence="10 26" id="KW-0808">Transferase</keyword>
<dbReference type="GO" id="GO:0005975">
    <property type="term" value="P:carbohydrate metabolic process"/>
    <property type="evidence" value="ECO:0007669"/>
    <property type="project" value="InterPro"/>
</dbReference>
<evidence type="ECO:0000256" key="18">
    <source>
        <dbReference type="ARBA" id="ARBA00023166"/>
    </source>
</evidence>
<feature type="compositionally biased region" description="Polar residues" evidence="24">
    <location>
        <begin position="187"/>
        <end position="199"/>
    </location>
</feature>
<dbReference type="EMBL" id="CP134191">
    <property type="protein sequence ID" value="WPB06846.1"/>
    <property type="molecule type" value="Genomic_DNA"/>
</dbReference>
<dbReference type="SMART" id="SM00233">
    <property type="entry name" value="PH"/>
    <property type="match status" value="1"/>
</dbReference>
<keyword evidence="14" id="KW-0072">Autophagy</keyword>
<evidence type="ECO:0000256" key="3">
    <source>
        <dbReference type="ARBA" id="ARBA00006962"/>
    </source>
</evidence>
<dbReference type="EC" id="2.4.1.173" evidence="4"/>
<comment type="subcellular location">
    <subcellularLocation>
        <location evidence="1">Cytoplasm</location>
    </subcellularLocation>
    <subcellularLocation>
        <location evidence="2">Preautophagosomal structure membrane</location>
        <topology evidence="2">Peripheral membrane protein</topology>
    </subcellularLocation>
</comment>
<evidence type="ECO:0000256" key="7">
    <source>
        <dbReference type="ARBA" id="ARBA00022490"/>
    </source>
</evidence>
<dbReference type="Pfam" id="PF00169">
    <property type="entry name" value="PH"/>
    <property type="match status" value="1"/>
</dbReference>
<dbReference type="PROSITE" id="PS50003">
    <property type="entry name" value="PH_DOMAIN"/>
    <property type="match status" value="1"/>
</dbReference>
<keyword evidence="17" id="KW-0472">Membrane</keyword>
<feature type="region of interest" description="Disordered" evidence="24">
    <location>
        <begin position="1401"/>
        <end position="1426"/>
    </location>
</feature>
<dbReference type="SUPFAM" id="SSF50729">
    <property type="entry name" value="PH domain-like"/>
    <property type="match status" value="1"/>
</dbReference>
<dbReference type="CDD" id="cd13216">
    <property type="entry name" value="PH-GRAM2_AGT26"/>
    <property type="match status" value="1"/>
</dbReference>
<dbReference type="InterPro" id="IPR010610">
    <property type="entry name" value="EryCIII-like_C"/>
</dbReference>
<comment type="similarity">
    <text evidence="3">Belongs to the glycosyltransferase 28 family.</text>
</comment>
<feature type="compositionally biased region" description="Basic and acidic residues" evidence="24">
    <location>
        <begin position="544"/>
        <end position="559"/>
    </location>
</feature>
<dbReference type="GO" id="GO:0016906">
    <property type="term" value="F:sterol 3-beta-glucosyltransferase activity"/>
    <property type="evidence" value="ECO:0007669"/>
    <property type="project" value="UniProtKB-EC"/>
</dbReference>
<dbReference type="GO" id="GO:0015031">
    <property type="term" value="P:protein transport"/>
    <property type="evidence" value="ECO:0007669"/>
    <property type="project" value="UniProtKB-KW"/>
</dbReference>
<dbReference type="GO" id="GO:0016126">
    <property type="term" value="P:sterol biosynthetic process"/>
    <property type="evidence" value="ECO:0007669"/>
    <property type="project" value="UniProtKB-KW"/>
</dbReference>
<evidence type="ECO:0000256" key="12">
    <source>
        <dbReference type="ARBA" id="ARBA00022927"/>
    </source>
</evidence>
<evidence type="ECO:0000256" key="10">
    <source>
        <dbReference type="ARBA" id="ARBA00022679"/>
    </source>
</evidence>
<keyword evidence="11" id="KW-0677">Repeat</keyword>
<dbReference type="EMBL" id="LKMD01000103">
    <property type="protein sequence ID" value="PIA96091.1"/>
    <property type="molecule type" value="Genomic_DNA"/>
</dbReference>
<keyword evidence="15" id="KW-0756">Sterol biosynthesis</keyword>
<dbReference type="InterPro" id="IPR001849">
    <property type="entry name" value="PH_domain"/>
</dbReference>
<evidence type="ECO:0000256" key="5">
    <source>
        <dbReference type="ARBA" id="ARBA00017894"/>
    </source>
</evidence>
<dbReference type="Proteomes" id="UP001302367">
    <property type="component" value="Chromosome 8"/>
</dbReference>
<dbReference type="FunFam" id="2.30.29.30:FF:000391">
    <property type="entry name" value="Sterol 3-beta-glucosyltransferase"/>
    <property type="match status" value="1"/>
</dbReference>
<accession>A0A2G5HU81</accession>
<name>A0A2G5HU81_CERBT</name>
<evidence type="ECO:0000256" key="1">
    <source>
        <dbReference type="ARBA" id="ARBA00004496"/>
    </source>
</evidence>
<dbReference type="InterPro" id="IPR002213">
    <property type="entry name" value="UDP_glucos_trans"/>
</dbReference>
<keyword evidence="18" id="KW-1207">Sterol metabolism</keyword>
<feature type="compositionally biased region" description="Basic and acidic residues" evidence="24">
    <location>
        <begin position="203"/>
        <end position="214"/>
    </location>
</feature>
<evidence type="ECO:0000256" key="4">
    <source>
        <dbReference type="ARBA" id="ARBA00012650"/>
    </source>
</evidence>
<dbReference type="CDD" id="cd13215">
    <property type="entry name" value="PH-GRAM1_AGT26"/>
    <property type="match status" value="1"/>
</dbReference>
<evidence type="ECO:0000256" key="16">
    <source>
        <dbReference type="ARBA" id="ARBA00023098"/>
    </source>
</evidence>
<evidence type="ECO:0000256" key="23">
    <source>
        <dbReference type="ARBA" id="ARBA00059773"/>
    </source>
</evidence>
<dbReference type="FunFam" id="3.40.50.2000:FF:000009">
    <property type="entry name" value="Sterol 3-beta-glucosyltransferase UGT80A2"/>
    <property type="match status" value="1"/>
</dbReference>
<dbReference type="CDD" id="cd03784">
    <property type="entry name" value="GT1_Gtf-like"/>
    <property type="match status" value="1"/>
</dbReference>
<keyword evidence="13" id="KW-0752">Steroid biosynthesis</keyword>
<gene>
    <name evidence="26" type="ORF">CB0940_10139</name>
    <name evidence="27" type="ORF">RHO25_011506</name>
</gene>
<dbReference type="FunFam" id="2.30.29.30:FF:000303">
    <property type="entry name" value="Sterol 3-beta-glucosyltransferase"/>
    <property type="match status" value="1"/>
</dbReference>
<dbReference type="InterPro" id="IPR004276">
    <property type="entry name" value="GlycoTrans_28_N"/>
</dbReference>
<dbReference type="PANTHER" id="PTHR48050">
    <property type="entry name" value="STEROL 3-BETA-GLUCOSYLTRANSFERASE"/>
    <property type="match status" value="1"/>
</dbReference>
<feature type="compositionally biased region" description="Basic and acidic residues" evidence="24">
    <location>
        <begin position="118"/>
        <end position="157"/>
    </location>
</feature>
<evidence type="ECO:0000256" key="17">
    <source>
        <dbReference type="ARBA" id="ARBA00023136"/>
    </source>
</evidence>
<evidence type="ECO:0000256" key="11">
    <source>
        <dbReference type="ARBA" id="ARBA00022737"/>
    </source>
</evidence>
<dbReference type="PANTHER" id="PTHR48050:SF25">
    <property type="entry name" value="STEROL 3-BETA-GLUCOSYLTRANSFERASE"/>
    <property type="match status" value="1"/>
</dbReference>
<evidence type="ECO:0000313" key="29">
    <source>
        <dbReference type="Proteomes" id="UP001302367"/>
    </source>
</evidence>
<reference evidence="27 29" key="2">
    <citation type="submission" date="2023-09" db="EMBL/GenBank/DDBJ databases">
        <title>Complete-Gapless Cercospora beticola genome.</title>
        <authorList>
            <person name="Wyatt N.A."/>
            <person name="Spanner R.E."/>
            <person name="Bolton M.D."/>
        </authorList>
    </citation>
    <scope>NUCLEOTIDE SEQUENCE [LARGE SCALE GENOMIC DNA]</scope>
    <source>
        <strain evidence="27">Cb09-40</strain>
    </source>
</reference>
<dbReference type="Proteomes" id="UP000230605">
    <property type="component" value="Chromosome 8"/>
</dbReference>
<keyword evidence="16" id="KW-0443">Lipid metabolism</keyword>
<evidence type="ECO:0000256" key="9">
    <source>
        <dbReference type="ARBA" id="ARBA00022676"/>
    </source>
</evidence>
<sequence>MASSSANSSKQHDIAASQPALSSRRRSSDRATTSIRNRLGRIRSPIALRRTSMDLPDRLKFNEEEEEGIDDGTGTGLNDGFPAQSMYGMLAATHSKPDFKPQFIEQESASESEGEDGDDRRKSVDQRRFSKEASRESDKSRKSSDEARQSPKPEDSSKRHRSRLSVNKIARSLLGRNELGSIRARSDSSAQDPMTQSQILPPKQKEATSKDRPASVRSDVPILDRKLQAMAKAELESSTTTLGGRKSREGRTSEDVGRKRPLPHVIAEIFQFDEPEEVLSEYSCWYLQNVLLQGFMYITQKHVCFYAYLQKKTATTVKTGHLGKLGKHSYRHRRYWFVLKGDTFSYYRSSAEPYFPLGVVDLRYAISAELASVKDKEETAADFTVTTSTRVYQYRADTLSSAKEWVKQLQKVIFRSHNDGDSVKISLPIESILDVERTEVVDFAETIKLRVVDSEETFAIDEYFFTFFQAGEEVLNMLNVLTAESSAKKVLVEEPMSPLSRVQSPPQRPAFRRSMSAEQSPRLDPVRATLSPLSATDRASPRPSGEHRRSSADWSRRASGEFGRASFDRGRRSASGQSRTASKSPMSPSIQESSESFVTSSEQPDSSVDGEMVEANMSASQMLSDDHVFRAPTLRMPQPRRNVSGNTIERLRQESQSSSRNSSAERGVPLRVQPPSRTATEDKFNGGRPAARRTDSGDSVRTAEANELSRPEESAPRLIRGISTPLQHAMSVAGAVRAGSKRVGSYLSSSPKTYISNWTEAMAGGKRHYTDVEGLAPDDSIREPEQELDVAEHERRFREHFGLPPTEKLVSVFYCWLHKTVPLWGKIYMGTRRLCFRSLYYGTKTKLIIPYKDILNVQKQRGFRWGYPGMVLVIRGYEELFFDFQDTGLRDDCVVSTLRTVEAVEAATESMILTEEEQQDANDAAAENALLRAARTDDTADYDIELPEEVDAPPILFDDPSSSVLEFKPKQSLNIVCLTIGSRGDVQPYIALCKGFLDEGHKPTIATHSEFRPWVEKHGIAFKDVDGDPAELMRICVENGMFTPSFFLEASSKFRGWLDSLLISSWKACQGADILIESPSAMSGIHIAEALEIPYFRAFTMPWTRTRAYPHAFAVPRQKRGGSYNYMTYTFFDNMFWQAIAGQINRWRGKTLKLGPTSLDRLQTNKVPFLYNFSPSVVPQPLDFSDWIKVTGYWFLDEGDDYTPPDDLAAFIKKARDDDQKLVYIGFGSVTVSDSRQLMQQIMEAVVKADVRCILSKGWSDRFDKADASRPPLELPSCIHQIRAAPHDWLFKQVDAVVHHGGAGTTGASLRVGVPTIIKPFFGDQFFFATRVEDLGVGMHLKKVTANQLGKALWIATHDARMRTKARLLGEAIRSENGVQTAINAVYRDLEYAKSLIKKKTVPGPASPGVDDGLTENERDGVDEDTEENWTFIEKDGDSAAAENTAWGTLAMGLTGGNAAGPSSSRRSSSNLLSPQRSPQQISPQHSRKTSLGSMVLRGGSGSGAGRS</sequence>
<evidence type="ECO:0000256" key="24">
    <source>
        <dbReference type="SAM" id="MobiDB-lite"/>
    </source>
</evidence>
<feature type="compositionally biased region" description="Gly residues" evidence="24">
    <location>
        <begin position="1499"/>
        <end position="1508"/>
    </location>
</feature>
<evidence type="ECO:0000313" key="27">
    <source>
        <dbReference type="EMBL" id="WPB06846.1"/>
    </source>
</evidence>
<feature type="compositionally biased region" description="Basic and acidic residues" evidence="24">
    <location>
        <begin position="51"/>
        <end position="62"/>
    </location>
</feature>
<evidence type="ECO:0000256" key="2">
    <source>
        <dbReference type="ARBA" id="ARBA00004623"/>
    </source>
</evidence>
<dbReference type="Pfam" id="PF06722">
    <property type="entry name" value="EryCIII-like_C"/>
    <property type="match status" value="1"/>
</dbReference>
<dbReference type="InterPro" id="IPR011993">
    <property type="entry name" value="PH-like_dom_sf"/>
</dbReference>
<feature type="region of interest" description="Disordered" evidence="24">
    <location>
        <begin position="631"/>
        <end position="718"/>
    </location>
</feature>
<dbReference type="GO" id="GO:0006914">
    <property type="term" value="P:autophagy"/>
    <property type="evidence" value="ECO:0007669"/>
    <property type="project" value="UniProtKB-KW"/>
</dbReference>
<evidence type="ECO:0000256" key="19">
    <source>
        <dbReference type="ARBA" id="ARBA00023221"/>
    </source>
</evidence>
<proteinExistence type="inferred from homology"/>
<feature type="region of interest" description="Disordered" evidence="24">
    <location>
        <begin position="1453"/>
        <end position="1508"/>
    </location>
</feature>
<dbReference type="Gene3D" id="3.40.50.2000">
    <property type="entry name" value="Glycogen Phosphorylase B"/>
    <property type="match status" value="2"/>
</dbReference>
<comment type="catalytic activity">
    <reaction evidence="21">
        <text>ergosterol + UDP-alpha-D-glucose = ergosteryl 3-beta-D-glucoside + UDP + H(+)</text>
        <dbReference type="Rhea" id="RHEA:61836"/>
        <dbReference type="ChEBI" id="CHEBI:15378"/>
        <dbReference type="ChEBI" id="CHEBI:16933"/>
        <dbReference type="ChEBI" id="CHEBI:52973"/>
        <dbReference type="ChEBI" id="CHEBI:58223"/>
        <dbReference type="ChEBI" id="CHEBI:58885"/>
    </reaction>
    <physiologicalReaction direction="left-to-right" evidence="21">
        <dbReference type="Rhea" id="RHEA:61837"/>
    </physiologicalReaction>
</comment>
<reference evidence="26 28" key="1">
    <citation type="submission" date="2015-10" db="EMBL/GenBank/DDBJ databases">
        <title>The cercosporin biosynthetic gene cluster was horizontally transferred to several fungal lineages and shown to be expanded in Cercospora beticola based on microsynteny with recipient genomes.</title>
        <authorList>
            <person name="De Jonge R."/>
            <person name="Ebert M.K."/>
            <person name="Suttle J.C."/>
            <person name="Jurick Ii W.M."/>
            <person name="Secor G.A."/>
            <person name="Thomma B.P."/>
            <person name="Van De Peer Y."/>
            <person name="Bolton M.D."/>
        </authorList>
    </citation>
    <scope>NUCLEOTIDE SEQUENCE [LARGE SCALE GENOMIC DNA]</scope>
    <source>
        <strain evidence="26 28">09-40</strain>
    </source>
</reference>
<keyword evidence="7" id="KW-0963">Cytoplasm</keyword>
<dbReference type="SUPFAM" id="SSF53756">
    <property type="entry name" value="UDP-Glycosyltransferase/glycogen phosphorylase"/>
    <property type="match status" value="1"/>
</dbReference>
<keyword evidence="29" id="KW-1185">Reference proteome</keyword>
<keyword evidence="19" id="KW-0753">Steroid metabolism</keyword>
<feature type="compositionally biased region" description="Low complexity" evidence="24">
    <location>
        <begin position="654"/>
        <end position="666"/>
    </location>
</feature>
<dbReference type="InterPro" id="IPR048065">
    <property type="entry name" value="ATG26_PH_GRAM2"/>
</dbReference>
<keyword evidence="9" id="KW-0328">Glycosyltransferase</keyword>